<evidence type="ECO:0000313" key="1">
    <source>
        <dbReference type="EMBL" id="DAD93765.1"/>
    </source>
</evidence>
<proteinExistence type="predicted"/>
<dbReference type="EMBL" id="BK015166">
    <property type="protein sequence ID" value="DAD93765.1"/>
    <property type="molecule type" value="Genomic_DNA"/>
</dbReference>
<organism evidence="1">
    <name type="scientific">Myoviridae sp. ctzRR1</name>
    <dbReference type="NCBI Taxonomy" id="2826720"/>
    <lineage>
        <taxon>Viruses</taxon>
        <taxon>Duplodnaviria</taxon>
        <taxon>Heunggongvirae</taxon>
        <taxon>Uroviricota</taxon>
        <taxon>Caudoviricetes</taxon>
    </lineage>
</organism>
<accession>A0A8S5NG03</accession>
<sequence length="29" mass="3216">MTNEAGAPSAHHPPHHCGVTRARLYFLDE</sequence>
<name>A0A8S5NG03_9CAUD</name>
<protein>
    <submittedName>
        <fullName evidence="1">Uncharacterized protein</fullName>
    </submittedName>
</protein>
<reference evidence="1" key="1">
    <citation type="journal article" date="2021" name="Proc. Natl. Acad. Sci. U.S.A.">
        <title>A Catalog of Tens of Thousands of Viruses from Human Metagenomes Reveals Hidden Associations with Chronic Diseases.</title>
        <authorList>
            <person name="Tisza M.J."/>
            <person name="Buck C.B."/>
        </authorList>
    </citation>
    <scope>NUCLEOTIDE SEQUENCE</scope>
    <source>
        <strain evidence="1">CtzRR1</strain>
    </source>
</reference>